<organism evidence="1 2">
    <name type="scientific">Citrifermentans bemidjiense (strain ATCC BAA-1014 / DSM 16622 / JCM 12645 / Bem)</name>
    <name type="common">Geobacter bemidjiensis</name>
    <dbReference type="NCBI Taxonomy" id="404380"/>
    <lineage>
        <taxon>Bacteria</taxon>
        <taxon>Pseudomonadati</taxon>
        <taxon>Thermodesulfobacteriota</taxon>
        <taxon>Desulfuromonadia</taxon>
        <taxon>Geobacterales</taxon>
        <taxon>Geobacteraceae</taxon>
        <taxon>Citrifermentans</taxon>
    </lineage>
</organism>
<protein>
    <submittedName>
        <fullName evidence="1">Uncharacterized protein</fullName>
    </submittedName>
</protein>
<dbReference type="KEGG" id="gbm:Gbem_2530"/>
<keyword evidence="2" id="KW-1185">Reference proteome</keyword>
<gene>
    <name evidence="1" type="ordered locus">Gbem_2530</name>
</gene>
<dbReference type="EMBL" id="CP001124">
    <property type="protein sequence ID" value="ACH39538.1"/>
    <property type="molecule type" value="Genomic_DNA"/>
</dbReference>
<name>B5EGQ5_CITBB</name>
<proteinExistence type="predicted"/>
<evidence type="ECO:0000313" key="1">
    <source>
        <dbReference type="EMBL" id="ACH39538.1"/>
    </source>
</evidence>
<accession>B5EGQ5</accession>
<reference evidence="1 2" key="1">
    <citation type="submission" date="2008-07" db="EMBL/GenBank/DDBJ databases">
        <title>Complete sequence of Geobacter bemidjiensis BEM.</title>
        <authorList>
            <consortium name="US DOE Joint Genome Institute"/>
            <person name="Lucas S."/>
            <person name="Copeland A."/>
            <person name="Lapidus A."/>
            <person name="Glavina del Rio T."/>
            <person name="Dalin E."/>
            <person name="Tice H."/>
            <person name="Bruce D."/>
            <person name="Goodwin L."/>
            <person name="Pitluck S."/>
            <person name="Kiss H."/>
            <person name="Brettin T."/>
            <person name="Detter J.C."/>
            <person name="Han C."/>
            <person name="Kuske C.R."/>
            <person name="Schmutz J."/>
            <person name="Larimer F."/>
            <person name="Land M."/>
            <person name="Hauser L."/>
            <person name="Kyrpides N."/>
            <person name="Lykidis A."/>
            <person name="Lovley D."/>
            <person name="Richardson P."/>
        </authorList>
    </citation>
    <scope>NUCLEOTIDE SEQUENCE [LARGE SCALE GENOMIC DNA]</scope>
    <source>
        <strain evidence="2">ATCC BAA-1014 / DSM 16622 / JCM 12645 / Bem</strain>
    </source>
</reference>
<dbReference type="HOGENOM" id="CLU_2665883_0_0_7"/>
<sequence length="75" mass="8707">MNLFRSEEHVRNWSHYDSASAESVMPLSDWASVFGGNLCRNRLQPDYVSRVNEYASELLLSLKKLGKEGRFWTPE</sequence>
<dbReference type="Proteomes" id="UP000008825">
    <property type="component" value="Chromosome"/>
</dbReference>
<dbReference type="AlphaFoldDB" id="B5EGQ5"/>
<evidence type="ECO:0000313" key="2">
    <source>
        <dbReference type="Proteomes" id="UP000008825"/>
    </source>
</evidence>
<reference evidence="1 2" key="2">
    <citation type="journal article" date="2010" name="BMC Genomics">
        <title>The genome of Geobacter bemidjiensis, exemplar for the subsurface clade of Geobacter species that predominate in Fe(III)-reducing subsurface environments.</title>
        <authorList>
            <person name="Aklujkar M."/>
            <person name="Young N.D."/>
            <person name="Holmes D."/>
            <person name="Chavan M."/>
            <person name="Risso C."/>
            <person name="Kiss H.E."/>
            <person name="Han C.S."/>
            <person name="Land M.L."/>
            <person name="Lovley D.R."/>
        </authorList>
    </citation>
    <scope>NUCLEOTIDE SEQUENCE [LARGE SCALE GENOMIC DNA]</scope>
    <source>
        <strain evidence="2">ATCC BAA-1014 / DSM 16622 / JCM 12645 / Bem</strain>
    </source>
</reference>